<name>A0A9X3YKF8_9GAMM</name>
<feature type="chain" id="PRO_5040905603" description="DUF5666 domain-containing protein" evidence="1">
    <location>
        <begin position="23"/>
        <end position="124"/>
    </location>
</feature>
<evidence type="ECO:0000313" key="2">
    <source>
        <dbReference type="EMBL" id="MDC8013247.1"/>
    </source>
</evidence>
<evidence type="ECO:0000313" key="3">
    <source>
        <dbReference type="Proteomes" id="UP001139971"/>
    </source>
</evidence>
<evidence type="ECO:0008006" key="4">
    <source>
        <dbReference type="Google" id="ProtNLM"/>
    </source>
</evidence>
<keyword evidence="3" id="KW-1185">Reference proteome</keyword>
<organism evidence="2 3">
    <name type="scientific">Tahibacter soli</name>
    <dbReference type="NCBI Taxonomy" id="2983605"/>
    <lineage>
        <taxon>Bacteria</taxon>
        <taxon>Pseudomonadati</taxon>
        <taxon>Pseudomonadota</taxon>
        <taxon>Gammaproteobacteria</taxon>
        <taxon>Lysobacterales</taxon>
        <taxon>Rhodanobacteraceae</taxon>
        <taxon>Tahibacter</taxon>
    </lineage>
</organism>
<comment type="caution">
    <text evidence="2">The sequence shown here is derived from an EMBL/GenBank/DDBJ whole genome shotgun (WGS) entry which is preliminary data.</text>
</comment>
<gene>
    <name evidence="2" type="ORF">OD750_011925</name>
</gene>
<dbReference type="Proteomes" id="UP001139971">
    <property type="component" value="Unassembled WGS sequence"/>
</dbReference>
<keyword evidence="1" id="KW-0732">Signal</keyword>
<accession>A0A9X3YKF8</accession>
<proteinExistence type="predicted"/>
<feature type="signal peptide" evidence="1">
    <location>
        <begin position="1"/>
        <end position="22"/>
    </location>
</feature>
<sequence>MTTKRIIGLAAIALIVPAASHASWFEYCDLRGAIRNVEKTDDGYVVVVSVTDAARSKENGELGYTDCGEHRGKDTTLTLTDDAVPVVGDHIAFSRSAVDGFTADGKFAGTTVTTHLIKLNKAKP</sequence>
<reference evidence="2" key="1">
    <citation type="submission" date="2023-02" db="EMBL/GenBank/DDBJ databases">
        <title>Tahibacter soli sp. nov. isolated from soil.</title>
        <authorList>
            <person name="Baek J.H."/>
            <person name="Lee J.K."/>
            <person name="Choi D.G."/>
            <person name="Jeon C.O."/>
        </authorList>
    </citation>
    <scope>NUCLEOTIDE SEQUENCE</scope>
    <source>
        <strain evidence="2">BL</strain>
    </source>
</reference>
<protein>
    <recommendedName>
        <fullName evidence="4">DUF5666 domain-containing protein</fullName>
    </recommendedName>
</protein>
<dbReference type="RefSeq" id="WP_263545457.1">
    <property type="nucleotide sequence ID" value="NZ_JAOVZO020000017.1"/>
</dbReference>
<dbReference type="AlphaFoldDB" id="A0A9X3YKF8"/>
<evidence type="ECO:0000256" key="1">
    <source>
        <dbReference type="SAM" id="SignalP"/>
    </source>
</evidence>
<dbReference type="EMBL" id="JAOVZO020000017">
    <property type="protein sequence ID" value="MDC8013247.1"/>
    <property type="molecule type" value="Genomic_DNA"/>
</dbReference>